<keyword evidence="2" id="KW-1185">Reference proteome</keyword>
<protein>
    <submittedName>
        <fullName evidence="1">Uncharacterized protein</fullName>
    </submittedName>
</protein>
<accession>A0A8T8JE84</accession>
<name>A0A8T8JE84_9CAUD</name>
<sequence>MIVTYGLCQHHVTNARLMIKTGQLNHDATMRHLKAVYEGRKSIHDSLHAVDEHNEKVCYINSWMVLHNAFPRS</sequence>
<reference evidence="1 2" key="1">
    <citation type="submission" date="2021-03" db="EMBL/GenBank/DDBJ databases">
        <authorList>
            <person name="Tong Y."/>
            <person name="Li F."/>
            <person name="Tian F."/>
            <person name="Li J."/>
        </authorList>
    </citation>
    <scope>NUCLEOTIDE SEQUENCE [LARGE SCALE GENOMIC DNA]</scope>
</reference>
<proteinExistence type="predicted"/>
<organism evidence="1 2">
    <name type="scientific">Enterobacter phage IME278</name>
    <dbReference type="NCBI Taxonomy" id="2829366"/>
    <lineage>
        <taxon>Viruses</taxon>
        <taxon>Duplodnaviria</taxon>
        <taxon>Heunggongvirae</taxon>
        <taxon>Uroviricota</taxon>
        <taxon>Caudoviricetes</taxon>
        <taxon>Autographivirales</taxon>
        <taxon>Autotranscriptaviridae</taxon>
        <taxon>Studiervirinae</taxon>
        <taxon>Kayfunavirus</taxon>
        <taxon>Kayfunavirus IME278</taxon>
    </lineage>
</organism>
<dbReference type="Proteomes" id="UP000679984">
    <property type="component" value="Segment"/>
</dbReference>
<evidence type="ECO:0000313" key="2">
    <source>
        <dbReference type="Proteomes" id="UP000679984"/>
    </source>
</evidence>
<dbReference type="EMBL" id="MW748991">
    <property type="protein sequence ID" value="QUE30081.1"/>
    <property type="molecule type" value="Genomic_DNA"/>
</dbReference>
<evidence type="ECO:0000313" key="1">
    <source>
        <dbReference type="EMBL" id="QUE30081.1"/>
    </source>
</evidence>